<protein>
    <submittedName>
        <fullName evidence="1">Uncharacterized protein</fullName>
    </submittedName>
</protein>
<dbReference type="Proteomes" id="UP000607653">
    <property type="component" value="Unassembled WGS sequence"/>
</dbReference>
<dbReference type="EMBL" id="DUZY01000001">
    <property type="protein sequence ID" value="DAD19480.1"/>
    <property type="molecule type" value="Genomic_DNA"/>
</dbReference>
<proteinExistence type="predicted"/>
<gene>
    <name evidence="1" type="ORF">HUJ06_020943</name>
</gene>
<keyword evidence="2" id="KW-1185">Reference proteome</keyword>
<name>A0A822XGG9_NELNU</name>
<comment type="caution">
    <text evidence="1">The sequence shown here is derived from an EMBL/GenBank/DDBJ whole genome shotgun (WGS) entry which is preliminary data.</text>
</comment>
<evidence type="ECO:0000313" key="1">
    <source>
        <dbReference type="EMBL" id="DAD19480.1"/>
    </source>
</evidence>
<evidence type="ECO:0000313" key="2">
    <source>
        <dbReference type="Proteomes" id="UP000607653"/>
    </source>
</evidence>
<sequence>MLQVKRNFLYLKIAVICKAEAPPIGHGPNGSCDFWWLFSKHTDTLTEKFSGIIGDPKKIPFSI</sequence>
<accession>A0A822XGG9</accession>
<dbReference type="AlphaFoldDB" id="A0A822XGG9"/>
<organism evidence="1 2">
    <name type="scientific">Nelumbo nucifera</name>
    <name type="common">Sacred lotus</name>
    <dbReference type="NCBI Taxonomy" id="4432"/>
    <lineage>
        <taxon>Eukaryota</taxon>
        <taxon>Viridiplantae</taxon>
        <taxon>Streptophyta</taxon>
        <taxon>Embryophyta</taxon>
        <taxon>Tracheophyta</taxon>
        <taxon>Spermatophyta</taxon>
        <taxon>Magnoliopsida</taxon>
        <taxon>Proteales</taxon>
        <taxon>Nelumbonaceae</taxon>
        <taxon>Nelumbo</taxon>
    </lineage>
</organism>
<reference evidence="1 2" key="1">
    <citation type="journal article" date="2020" name="Mol. Biol. Evol.">
        <title>Distinct Expression and Methylation Patterns for Genes with Different Fates following a Single Whole-Genome Duplication in Flowering Plants.</title>
        <authorList>
            <person name="Shi T."/>
            <person name="Rahmani R.S."/>
            <person name="Gugger P.F."/>
            <person name="Wang M."/>
            <person name="Li H."/>
            <person name="Zhang Y."/>
            <person name="Li Z."/>
            <person name="Wang Q."/>
            <person name="Van de Peer Y."/>
            <person name="Marchal K."/>
            <person name="Chen J."/>
        </authorList>
    </citation>
    <scope>NUCLEOTIDE SEQUENCE [LARGE SCALE GENOMIC DNA]</scope>
    <source>
        <tissue evidence="1">Leaf</tissue>
    </source>
</reference>